<dbReference type="GO" id="GO:0070991">
    <property type="term" value="F:medium-chain fatty acyl-CoA dehydrogenase activity"/>
    <property type="evidence" value="ECO:0007669"/>
    <property type="project" value="UniProtKB-EC"/>
</dbReference>
<evidence type="ECO:0000259" key="6">
    <source>
        <dbReference type="Pfam" id="PF02770"/>
    </source>
</evidence>
<dbReference type="InterPro" id="IPR037069">
    <property type="entry name" value="AcylCoA_DH/ox_N_sf"/>
</dbReference>
<dbReference type="EMBL" id="JBEPSH010000001">
    <property type="protein sequence ID" value="MET4575526.1"/>
    <property type="molecule type" value="Genomic_DNA"/>
</dbReference>
<dbReference type="Pfam" id="PF02771">
    <property type="entry name" value="Acyl-CoA_dh_N"/>
    <property type="match status" value="1"/>
</dbReference>
<dbReference type="InterPro" id="IPR009075">
    <property type="entry name" value="AcylCo_DH/oxidase_C"/>
</dbReference>
<dbReference type="InterPro" id="IPR006091">
    <property type="entry name" value="Acyl-CoA_Oxase/DH_mid-dom"/>
</dbReference>
<feature type="domain" description="Acyl-CoA dehydrogenase/oxidase N-terminal" evidence="7">
    <location>
        <begin position="6"/>
        <end position="119"/>
    </location>
</feature>
<sequence length="381" mass="42840">MEFGFTEEQQMLRESVRKFMKKECTREYIRDCSDNDRFPHELYDKMAAQGWMGIPFPEKYGGAGLGPMELAIFLEEAGYGWYGAGTSYFTSVVLGAYNIMTYGTEAQKDEFLPKVVAGKTKLAFALSEPNVGSDAAAVELFAEERGDHFVLNGQKMFTTNAHVADQIVTVTRSIRNPEKKHHGITIFLVDAKSPGIEIRPLKQMGRSATHTNEVFFRDVKVPRERMMGKLHEGWSNLNGGLGIERLSVAMMYAGTSQAMIDYVSAYAKERRQFGQPISKFQAVQHKLADMQIKTDVARLLGYRVAWMLEQNMPCFKEMSMAKLYASEAMFDIANNGVQVMGGYGVLKEYDMELFFRDSRIGMIGAGASEIQRTIIAKQMGL</sequence>
<evidence type="ECO:0000259" key="5">
    <source>
        <dbReference type="Pfam" id="PF00441"/>
    </source>
</evidence>
<accession>A0ABV2Q3C1</accession>
<evidence type="ECO:0000313" key="9">
    <source>
        <dbReference type="Proteomes" id="UP001549320"/>
    </source>
</evidence>
<dbReference type="SUPFAM" id="SSF47203">
    <property type="entry name" value="Acyl-CoA dehydrogenase C-terminal domain-like"/>
    <property type="match status" value="1"/>
</dbReference>
<dbReference type="Gene3D" id="2.40.110.10">
    <property type="entry name" value="Butyryl-CoA Dehydrogenase, subunit A, domain 2"/>
    <property type="match status" value="1"/>
</dbReference>
<keyword evidence="3" id="KW-0285">Flavoprotein</keyword>
<keyword evidence="4" id="KW-0274">FAD</keyword>
<comment type="cofactor">
    <cofactor evidence="1">
        <name>FAD</name>
        <dbReference type="ChEBI" id="CHEBI:57692"/>
    </cofactor>
</comment>
<reference evidence="8 9" key="1">
    <citation type="submission" date="2024-06" db="EMBL/GenBank/DDBJ databases">
        <title>Sorghum-associated microbial communities from plants grown in Nebraska, USA.</title>
        <authorList>
            <person name="Schachtman D."/>
        </authorList>
    </citation>
    <scope>NUCLEOTIDE SEQUENCE [LARGE SCALE GENOMIC DNA]</scope>
    <source>
        <strain evidence="8 9">2709</strain>
    </source>
</reference>
<dbReference type="InterPro" id="IPR036250">
    <property type="entry name" value="AcylCo_DH-like_C"/>
</dbReference>
<dbReference type="Gene3D" id="1.10.540.10">
    <property type="entry name" value="Acyl-CoA dehydrogenase/oxidase, N-terminal domain"/>
    <property type="match status" value="1"/>
</dbReference>
<evidence type="ECO:0000313" key="8">
    <source>
        <dbReference type="EMBL" id="MET4575526.1"/>
    </source>
</evidence>
<dbReference type="PIRSF" id="PIRSF016578">
    <property type="entry name" value="HsaA"/>
    <property type="match status" value="1"/>
</dbReference>
<dbReference type="Pfam" id="PF00441">
    <property type="entry name" value="Acyl-CoA_dh_1"/>
    <property type="match status" value="1"/>
</dbReference>
<gene>
    <name evidence="8" type="ORF">ABIE13_000623</name>
</gene>
<dbReference type="InterPro" id="IPR009100">
    <property type="entry name" value="AcylCoA_DH/oxidase_NM_dom_sf"/>
</dbReference>
<feature type="domain" description="Acyl-CoA dehydrogenase/oxidase C-terminal" evidence="5">
    <location>
        <begin position="232"/>
        <end position="379"/>
    </location>
</feature>
<dbReference type="InterPro" id="IPR046373">
    <property type="entry name" value="Acyl-CoA_Oxase/DH_mid-dom_sf"/>
</dbReference>
<feature type="domain" description="Acyl-CoA oxidase/dehydrogenase middle" evidence="6">
    <location>
        <begin position="123"/>
        <end position="219"/>
    </location>
</feature>
<dbReference type="Gene3D" id="1.20.140.10">
    <property type="entry name" value="Butyryl-CoA Dehydrogenase, subunit A, domain 3"/>
    <property type="match status" value="1"/>
</dbReference>
<dbReference type="PANTHER" id="PTHR43884">
    <property type="entry name" value="ACYL-COA DEHYDROGENASE"/>
    <property type="match status" value="1"/>
</dbReference>
<dbReference type="RefSeq" id="WP_354441015.1">
    <property type="nucleotide sequence ID" value="NZ_JBEPSH010000001.1"/>
</dbReference>
<protein>
    <submittedName>
        <fullName evidence="8">Acyl-CoA dehydrogenase</fullName>
        <ecNumber evidence="8">1.3.8.7</ecNumber>
    </submittedName>
</protein>
<evidence type="ECO:0000256" key="3">
    <source>
        <dbReference type="ARBA" id="ARBA00022630"/>
    </source>
</evidence>
<proteinExistence type="inferred from homology"/>
<keyword evidence="9" id="KW-1185">Reference proteome</keyword>
<evidence type="ECO:0000259" key="7">
    <source>
        <dbReference type="Pfam" id="PF02771"/>
    </source>
</evidence>
<keyword evidence="8" id="KW-0560">Oxidoreductase</keyword>
<comment type="caution">
    <text evidence="8">The sequence shown here is derived from an EMBL/GenBank/DDBJ whole genome shotgun (WGS) entry which is preliminary data.</text>
</comment>
<evidence type="ECO:0000256" key="2">
    <source>
        <dbReference type="ARBA" id="ARBA00009347"/>
    </source>
</evidence>
<dbReference type="InterPro" id="IPR013786">
    <property type="entry name" value="AcylCoA_DH/ox_N"/>
</dbReference>
<evidence type="ECO:0000256" key="4">
    <source>
        <dbReference type="ARBA" id="ARBA00022827"/>
    </source>
</evidence>
<dbReference type="Proteomes" id="UP001549320">
    <property type="component" value="Unassembled WGS sequence"/>
</dbReference>
<comment type="similarity">
    <text evidence="2">Belongs to the acyl-CoA dehydrogenase family.</text>
</comment>
<evidence type="ECO:0000256" key="1">
    <source>
        <dbReference type="ARBA" id="ARBA00001974"/>
    </source>
</evidence>
<dbReference type="Pfam" id="PF02770">
    <property type="entry name" value="Acyl-CoA_dh_M"/>
    <property type="match status" value="1"/>
</dbReference>
<organism evidence="8 9">
    <name type="scientific">Ottowia thiooxydans</name>
    <dbReference type="NCBI Taxonomy" id="219182"/>
    <lineage>
        <taxon>Bacteria</taxon>
        <taxon>Pseudomonadati</taxon>
        <taxon>Pseudomonadota</taxon>
        <taxon>Betaproteobacteria</taxon>
        <taxon>Burkholderiales</taxon>
        <taxon>Comamonadaceae</taxon>
        <taxon>Ottowia</taxon>
    </lineage>
</organism>
<dbReference type="PANTHER" id="PTHR43884:SF12">
    <property type="entry name" value="ISOVALERYL-COA DEHYDROGENASE, MITOCHONDRIAL-RELATED"/>
    <property type="match status" value="1"/>
</dbReference>
<name>A0ABV2Q3C1_9BURK</name>
<dbReference type="SUPFAM" id="SSF56645">
    <property type="entry name" value="Acyl-CoA dehydrogenase NM domain-like"/>
    <property type="match status" value="1"/>
</dbReference>
<dbReference type="EC" id="1.3.8.7" evidence="8"/>